<name>A0A1I6PVZ3_9ACTN</name>
<dbReference type="GO" id="GO:0047429">
    <property type="term" value="F:nucleoside triphosphate diphosphatase activity"/>
    <property type="evidence" value="ECO:0007669"/>
    <property type="project" value="InterPro"/>
</dbReference>
<dbReference type="AlphaFoldDB" id="A0A1I6PVZ3"/>
<dbReference type="RefSeq" id="WP_093842154.1">
    <property type="nucleotide sequence ID" value="NZ_FPAB01000001.1"/>
</dbReference>
<dbReference type="Proteomes" id="UP000198873">
    <property type="component" value="Unassembled WGS sequence"/>
</dbReference>
<dbReference type="EMBL" id="FPAB01000001">
    <property type="protein sequence ID" value="SFS44215.1"/>
    <property type="molecule type" value="Genomic_DNA"/>
</dbReference>
<dbReference type="GO" id="GO:0009143">
    <property type="term" value="P:nucleoside triphosphate catabolic process"/>
    <property type="evidence" value="ECO:0007669"/>
    <property type="project" value="InterPro"/>
</dbReference>
<reference evidence="2" key="1">
    <citation type="submission" date="2016-10" db="EMBL/GenBank/DDBJ databases">
        <authorList>
            <person name="Varghese N."/>
            <person name="Submissions S."/>
        </authorList>
    </citation>
    <scope>NUCLEOTIDE SEQUENCE [LARGE SCALE GENOMIC DNA]</scope>
    <source>
        <strain evidence="2">CGMCC 4.7047</strain>
    </source>
</reference>
<sequence length="113" mass="12558">MDVTDSVPPDQIAALQHRLAEFAAARDWEQFHTPKNLAAALTVEAGELLEIFQWLTPELSLTVMEDAESAERVEDEIADVLAYLLQLCTVLGVDPLAALAAKIDRNEERFPVR</sequence>
<dbReference type="InterPro" id="IPR052555">
    <property type="entry name" value="dCTP_Pyrophosphatase"/>
</dbReference>
<protein>
    <submittedName>
        <fullName evidence="1">NTP pyrophosphatase, house-cleaning of non-canonical NTPs</fullName>
    </submittedName>
</protein>
<dbReference type="Pfam" id="PF12643">
    <property type="entry name" value="MazG-like"/>
    <property type="match status" value="1"/>
</dbReference>
<dbReference type="PIRSF" id="PIRSF029826">
    <property type="entry name" value="UCP029826_pph"/>
    <property type="match status" value="1"/>
</dbReference>
<dbReference type="PANTHER" id="PTHR46523">
    <property type="entry name" value="DCTP PYROPHOSPHATASE 1"/>
    <property type="match status" value="1"/>
</dbReference>
<proteinExistence type="predicted"/>
<gene>
    <name evidence="1" type="ORF">SAMN05444716_101752</name>
</gene>
<dbReference type="InterPro" id="IPR025984">
    <property type="entry name" value="DCTPP"/>
</dbReference>
<dbReference type="SUPFAM" id="SSF101386">
    <property type="entry name" value="all-alpha NTP pyrophosphatases"/>
    <property type="match status" value="1"/>
</dbReference>
<evidence type="ECO:0000313" key="1">
    <source>
        <dbReference type="EMBL" id="SFS44215.1"/>
    </source>
</evidence>
<evidence type="ECO:0000313" key="2">
    <source>
        <dbReference type="Proteomes" id="UP000198873"/>
    </source>
</evidence>
<dbReference type="PANTHER" id="PTHR46523:SF1">
    <property type="entry name" value="DCTP PYROPHOSPHATASE 1"/>
    <property type="match status" value="1"/>
</dbReference>
<accession>A0A1I6PVZ3</accession>
<dbReference type="CDD" id="cd11537">
    <property type="entry name" value="NTP-PPase_RS21-C6_like"/>
    <property type="match status" value="1"/>
</dbReference>
<keyword evidence="2" id="KW-1185">Reference proteome</keyword>
<dbReference type="STRING" id="1176198.SAMN05444716_101752"/>
<dbReference type="Gene3D" id="1.10.287.1080">
    <property type="entry name" value="MazG-like"/>
    <property type="match status" value="1"/>
</dbReference>
<organism evidence="1 2">
    <name type="scientific">Streptomyces harbinensis</name>
    <dbReference type="NCBI Taxonomy" id="1176198"/>
    <lineage>
        <taxon>Bacteria</taxon>
        <taxon>Bacillati</taxon>
        <taxon>Actinomycetota</taxon>
        <taxon>Actinomycetes</taxon>
        <taxon>Kitasatosporales</taxon>
        <taxon>Streptomycetaceae</taxon>
        <taxon>Streptomyces</taxon>
    </lineage>
</organism>